<feature type="non-terminal residue" evidence="3">
    <location>
        <position position="137"/>
    </location>
</feature>
<organism evidence="3 4">
    <name type="scientific">Pichia membranifaciens NRRL Y-2026</name>
    <dbReference type="NCBI Taxonomy" id="763406"/>
    <lineage>
        <taxon>Eukaryota</taxon>
        <taxon>Fungi</taxon>
        <taxon>Dikarya</taxon>
        <taxon>Ascomycota</taxon>
        <taxon>Saccharomycotina</taxon>
        <taxon>Pichiomycetes</taxon>
        <taxon>Pichiales</taxon>
        <taxon>Pichiaceae</taxon>
        <taxon>Pichia</taxon>
    </lineage>
</organism>
<dbReference type="GO" id="GO:0005762">
    <property type="term" value="C:mitochondrial large ribosomal subunit"/>
    <property type="evidence" value="ECO:0007669"/>
    <property type="project" value="EnsemblFungi"/>
</dbReference>
<dbReference type="EMBL" id="KV454002">
    <property type="protein sequence ID" value="ODQ47712.1"/>
    <property type="molecule type" value="Genomic_DNA"/>
</dbReference>
<dbReference type="AlphaFoldDB" id="A0A1E3NNP2"/>
<keyword evidence="4" id="KW-1185">Reference proteome</keyword>
<dbReference type="STRING" id="763406.A0A1E3NNP2"/>
<dbReference type="PANTHER" id="PTHR21349">
    <property type="entry name" value="50S RIBOSOMAL PROTEIN L21"/>
    <property type="match status" value="1"/>
</dbReference>
<dbReference type="InterPro" id="IPR028909">
    <property type="entry name" value="bL21-like"/>
</dbReference>
<dbReference type="GO" id="GO:0003735">
    <property type="term" value="F:structural constituent of ribosome"/>
    <property type="evidence" value="ECO:0007669"/>
    <property type="project" value="EnsemblFungi"/>
</dbReference>
<dbReference type="RefSeq" id="XP_019018825.1">
    <property type="nucleotide sequence ID" value="XM_019162437.1"/>
</dbReference>
<evidence type="ECO:0000256" key="2">
    <source>
        <dbReference type="ARBA" id="ARBA00044129"/>
    </source>
</evidence>
<dbReference type="Proteomes" id="UP000094455">
    <property type="component" value="Unassembled WGS sequence"/>
</dbReference>
<dbReference type="Pfam" id="PF00829">
    <property type="entry name" value="Ribosomal_L21p"/>
    <property type="match status" value="1"/>
</dbReference>
<dbReference type="OrthoDB" id="5994at2759"/>
<dbReference type="InterPro" id="IPR036164">
    <property type="entry name" value="bL21-like_sf"/>
</dbReference>
<dbReference type="SUPFAM" id="SSF141091">
    <property type="entry name" value="L21p-like"/>
    <property type="match status" value="1"/>
</dbReference>
<protein>
    <recommendedName>
        <fullName evidence="2">Large ribosomal subunit protein bL21m</fullName>
    </recommendedName>
</protein>
<comment type="similarity">
    <text evidence="1">Belongs to the bacterial ribosomal protein bL21 family.</text>
</comment>
<proteinExistence type="inferred from homology"/>
<gene>
    <name evidence="3" type="ORF">PICMEDRAFT_26189</name>
</gene>
<evidence type="ECO:0000256" key="1">
    <source>
        <dbReference type="ARBA" id="ARBA00008563"/>
    </source>
</evidence>
<evidence type="ECO:0000313" key="4">
    <source>
        <dbReference type="Proteomes" id="UP000094455"/>
    </source>
</evidence>
<dbReference type="PANTHER" id="PTHR21349:SF0">
    <property type="entry name" value="LARGE RIBOSOMAL SUBUNIT PROTEIN BL21M"/>
    <property type="match status" value="1"/>
</dbReference>
<reference evidence="3 4" key="1">
    <citation type="journal article" date="2016" name="Proc. Natl. Acad. Sci. U.S.A.">
        <title>Comparative genomics of biotechnologically important yeasts.</title>
        <authorList>
            <person name="Riley R."/>
            <person name="Haridas S."/>
            <person name="Wolfe K.H."/>
            <person name="Lopes M.R."/>
            <person name="Hittinger C.T."/>
            <person name="Goeker M."/>
            <person name="Salamov A.A."/>
            <person name="Wisecaver J.H."/>
            <person name="Long T.M."/>
            <person name="Calvey C.H."/>
            <person name="Aerts A.L."/>
            <person name="Barry K.W."/>
            <person name="Choi C."/>
            <person name="Clum A."/>
            <person name="Coughlan A.Y."/>
            <person name="Deshpande S."/>
            <person name="Douglass A.P."/>
            <person name="Hanson S.J."/>
            <person name="Klenk H.-P."/>
            <person name="LaButti K.M."/>
            <person name="Lapidus A."/>
            <person name="Lindquist E.A."/>
            <person name="Lipzen A.M."/>
            <person name="Meier-Kolthoff J.P."/>
            <person name="Ohm R.A."/>
            <person name="Otillar R.P."/>
            <person name="Pangilinan J.L."/>
            <person name="Peng Y."/>
            <person name="Rokas A."/>
            <person name="Rosa C.A."/>
            <person name="Scheuner C."/>
            <person name="Sibirny A.A."/>
            <person name="Slot J.C."/>
            <person name="Stielow J.B."/>
            <person name="Sun H."/>
            <person name="Kurtzman C.P."/>
            <person name="Blackwell M."/>
            <person name="Grigoriev I.V."/>
            <person name="Jeffries T.W."/>
        </authorList>
    </citation>
    <scope>NUCLEOTIDE SEQUENCE [LARGE SCALE GENOMIC DNA]</scope>
    <source>
        <strain evidence="3 4">NRRL Y-2026</strain>
    </source>
</reference>
<accession>A0A1E3NNP2</accession>
<name>A0A1E3NNP2_9ASCO</name>
<feature type="non-terminal residue" evidence="3">
    <location>
        <position position="1"/>
    </location>
</feature>
<sequence>RSLTTASSAAAAAAKKPVNSLLPLKFEQNLYAAVKVHNRSYLVTKGDLVNLPFCMHAAEIGDTIHFSKIDTLGSRNFTYHVADGIDADKVTVTGVVVEKTKKPMTIKEVTKRRDRHIKHSLSKHDLTVVRISELKIN</sequence>
<dbReference type="GeneID" id="30179124"/>
<evidence type="ECO:0000313" key="3">
    <source>
        <dbReference type="EMBL" id="ODQ47712.1"/>
    </source>
</evidence>